<dbReference type="SUPFAM" id="SSF56219">
    <property type="entry name" value="DNase I-like"/>
    <property type="match status" value="1"/>
</dbReference>
<evidence type="ECO:0008006" key="3">
    <source>
        <dbReference type="Google" id="ProtNLM"/>
    </source>
</evidence>
<gene>
    <name evidence="1" type="ORF">PGLA2088_LOCUS48068</name>
</gene>
<dbReference type="Gene3D" id="3.60.10.10">
    <property type="entry name" value="Endonuclease/exonuclease/phosphatase"/>
    <property type="match status" value="1"/>
</dbReference>
<name>A0A813LQX5_POLGL</name>
<reference evidence="1" key="1">
    <citation type="submission" date="2021-02" db="EMBL/GenBank/DDBJ databases">
        <authorList>
            <person name="Dougan E. K."/>
            <person name="Rhodes N."/>
            <person name="Thang M."/>
            <person name="Chan C."/>
        </authorList>
    </citation>
    <scope>NUCLEOTIDE SEQUENCE</scope>
</reference>
<dbReference type="GO" id="GO:0003824">
    <property type="term" value="F:catalytic activity"/>
    <property type="evidence" value="ECO:0007669"/>
    <property type="project" value="InterPro"/>
</dbReference>
<accession>A0A813LQX5</accession>
<dbReference type="Proteomes" id="UP000626109">
    <property type="component" value="Unassembled WGS sequence"/>
</dbReference>
<sequence>MSVYGFPGSESGGDATKNNGHLLKLVLRAGAELGNVPIVILGDFNITPEKSPTLCAAFLSGCWLDAALQMSALTGSRPQPTCFASPQGTRIDAVLCSTVAAVGLRDLHLVDDTGLPTHVPIQVCLDMPSYSQEVRKQRTSAPFPATETKWTAKRENETFQRAYSGMAERWTHTYRSSDIEGLWALWCDLAENYLAARCDLSATSCPGKYRGRGRVAEPRPQRVSACQRPDQTGAVLHHHRVLLKLTRRVEEHQRHIAHLQGLGAPGITPQETSHLWQNIVRTGPRVAVHLELSPF</sequence>
<evidence type="ECO:0000313" key="1">
    <source>
        <dbReference type="EMBL" id="CAE8735883.1"/>
    </source>
</evidence>
<dbReference type="AlphaFoldDB" id="A0A813LQX5"/>
<comment type="caution">
    <text evidence="1">The sequence shown here is derived from an EMBL/GenBank/DDBJ whole genome shotgun (WGS) entry which is preliminary data.</text>
</comment>
<dbReference type="EMBL" id="CAJNNW010036599">
    <property type="protein sequence ID" value="CAE8735883.1"/>
    <property type="molecule type" value="Genomic_DNA"/>
</dbReference>
<evidence type="ECO:0000313" key="2">
    <source>
        <dbReference type="Proteomes" id="UP000626109"/>
    </source>
</evidence>
<protein>
    <recommendedName>
        <fullName evidence="3">Endonuclease/exonuclease/phosphatase domain-containing protein</fullName>
    </recommendedName>
</protein>
<proteinExistence type="predicted"/>
<dbReference type="InterPro" id="IPR036691">
    <property type="entry name" value="Endo/exonu/phosph_ase_sf"/>
</dbReference>
<organism evidence="1 2">
    <name type="scientific">Polarella glacialis</name>
    <name type="common">Dinoflagellate</name>
    <dbReference type="NCBI Taxonomy" id="89957"/>
    <lineage>
        <taxon>Eukaryota</taxon>
        <taxon>Sar</taxon>
        <taxon>Alveolata</taxon>
        <taxon>Dinophyceae</taxon>
        <taxon>Suessiales</taxon>
        <taxon>Suessiaceae</taxon>
        <taxon>Polarella</taxon>
    </lineage>
</organism>